<dbReference type="PIRSF" id="PIRSF037112">
    <property type="entry name" value="Antirestriction_ArdC"/>
    <property type="match status" value="1"/>
</dbReference>
<comment type="caution">
    <text evidence="3">The sequence shown here is derived from an EMBL/GenBank/DDBJ whole genome shotgun (WGS) entry which is preliminary data.</text>
</comment>
<evidence type="ECO:0000313" key="4">
    <source>
        <dbReference type="Proteomes" id="UP000614261"/>
    </source>
</evidence>
<dbReference type="InterPro" id="IPR017113">
    <property type="entry name" value="Antirestriction_ArdC"/>
</dbReference>
<keyword evidence="4" id="KW-1185">Reference proteome</keyword>
<dbReference type="Pfam" id="PF18818">
    <property type="entry name" value="MPTase-PolyVal"/>
    <property type="match status" value="1"/>
</dbReference>
<proteinExistence type="predicted"/>
<dbReference type="EMBL" id="BMGD01000002">
    <property type="protein sequence ID" value="GGB58454.1"/>
    <property type="molecule type" value="Genomic_DNA"/>
</dbReference>
<feature type="domain" description="N-terminal" evidence="1">
    <location>
        <begin position="10"/>
        <end position="128"/>
    </location>
</feature>
<gene>
    <name evidence="3" type="primary">ardC</name>
    <name evidence="3" type="ORF">GCM10010833_11530</name>
</gene>
<dbReference type="RefSeq" id="WP_188513442.1">
    <property type="nucleotide sequence ID" value="NZ_BMGD01000002.1"/>
</dbReference>
<evidence type="ECO:0000259" key="1">
    <source>
        <dbReference type="Pfam" id="PF08401"/>
    </source>
</evidence>
<dbReference type="Pfam" id="PF08401">
    <property type="entry name" value="ArdcN"/>
    <property type="match status" value="1"/>
</dbReference>
<evidence type="ECO:0000259" key="2">
    <source>
        <dbReference type="Pfam" id="PF18818"/>
    </source>
</evidence>
<evidence type="ECO:0000313" key="3">
    <source>
        <dbReference type="EMBL" id="GGB58454.1"/>
    </source>
</evidence>
<dbReference type="InterPro" id="IPR041459">
    <property type="entry name" value="MPTase-PolyVal"/>
</dbReference>
<dbReference type="InterPro" id="IPR013610">
    <property type="entry name" value="ArdC_N"/>
</dbReference>
<sequence length="305" mass="34112">MTKTTTIDPHSRITDRIIAELEQGIRPWTKPWSMDKLAGRVTRPLRATGEPYRGINVLLLWLEAIASGYASPTWMTYRQAQTLGAQVRKGEKGAPIVYYGSSSKIRTDEQNGEEREAGFRFLKSYTVFNAEQIEGLPERFAAIEAPAPVLPGFERDARAEAFFAGIPADVRHGGDRAYYMIGEDRIQLPPFEAFEDSHGYYTTRGHETVHWTSHATRLDRSFGRKSWGDEGYAREELVAEIGAAFLAADLGLALEPRADHASYIASWLQVLRNYKRAIVQAAAHAERAVAYLHQLATPANMQEAA</sequence>
<protein>
    <submittedName>
        <fullName evidence="3">Antirestriction protein</fullName>
    </submittedName>
</protein>
<organism evidence="3 4">
    <name type="scientific">Blastomonas aquatica</name>
    <dbReference type="NCBI Taxonomy" id="1510276"/>
    <lineage>
        <taxon>Bacteria</taxon>
        <taxon>Pseudomonadati</taxon>
        <taxon>Pseudomonadota</taxon>
        <taxon>Alphaproteobacteria</taxon>
        <taxon>Sphingomonadales</taxon>
        <taxon>Sphingomonadaceae</taxon>
        <taxon>Blastomonas</taxon>
    </lineage>
</organism>
<name>A0ABQ1J368_9SPHN</name>
<reference evidence="4" key="1">
    <citation type="journal article" date="2019" name="Int. J. Syst. Evol. Microbiol.">
        <title>The Global Catalogue of Microorganisms (GCM) 10K type strain sequencing project: providing services to taxonomists for standard genome sequencing and annotation.</title>
        <authorList>
            <consortium name="The Broad Institute Genomics Platform"/>
            <consortium name="The Broad Institute Genome Sequencing Center for Infectious Disease"/>
            <person name="Wu L."/>
            <person name="Ma J."/>
        </authorList>
    </citation>
    <scope>NUCLEOTIDE SEQUENCE [LARGE SCALE GENOMIC DNA]</scope>
    <source>
        <strain evidence="4">CGMCC 1.12851</strain>
    </source>
</reference>
<accession>A0ABQ1J368</accession>
<dbReference type="Proteomes" id="UP000614261">
    <property type="component" value="Unassembled WGS sequence"/>
</dbReference>
<feature type="domain" description="Polyvalent protein metallopeptidase" evidence="2">
    <location>
        <begin position="158"/>
        <end position="284"/>
    </location>
</feature>